<reference evidence="9 10" key="1">
    <citation type="submission" date="2018-01" db="EMBL/GenBank/DDBJ databases">
        <title>A novel member of the phylum Bacteroidetes isolated from glacier ice.</title>
        <authorList>
            <person name="Liu Q."/>
            <person name="Xin Y.-H."/>
        </authorList>
    </citation>
    <scope>NUCLEOTIDE SEQUENCE [LARGE SCALE GENOMIC DNA]</scope>
    <source>
        <strain evidence="9 10">RB1R16</strain>
    </source>
</reference>
<dbReference type="RefSeq" id="WP_105040580.1">
    <property type="nucleotide sequence ID" value="NZ_PPSL01000005.1"/>
</dbReference>
<dbReference type="NCBIfam" id="TIGR01178">
    <property type="entry name" value="ade"/>
    <property type="match status" value="1"/>
</dbReference>
<name>A0A2S7SSY4_9BACT</name>
<keyword evidence="3 6" id="KW-0378">Hydrolase</keyword>
<comment type="cofactor">
    <cofactor evidence="6">
        <name>Mn(2+)</name>
        <dbReference type="ChEBI" id="CHEBI:29035"/>
    </cofactor>
</comment>
<dbReference type="Pfam" id="PF01979">
    <property type="entry name" value="Amidohydro_1"/>
    <property type="match status" value="1"/>
</dbReference>
<evidence type="ECO:0000259" key="7">
    <source>
        <dbReference type="Pfam" id="PF01979"/>
    </source>
</evidence>
<dbReference type="PANTHER" id="PTHR11113">
    <property type="entry name" value="N-ACETYLGLUCOSAMINE-6-PHOSPHATE DEACETYLASE"/>
    <property type="match status" value="1"/>
</dbReference>
<evidence type="ECO:0000256" key="3">
    <source>
        <dbReference type="ARBA" id="ARBA00022801"/>
    </source>
</evidence>
<evidence type="ECO:0000256" key="1">
    <source>
        <dbReference type="ARBA" id="ARBA00006773"/>
    </source>
</evidence>
<dbReference type="AlphaFoldDB" id="A0A2S7SSY4"/>
<dbReference type="InterPro" id="IPR026912">
    <property type="entry name" value="Adenine_deam_C"/>
</dbReference>
<accession>A0A2S7SSY4</accession>
<dbReference type="OrthoDB" id="9775607at2"/>
<keyword evidence="4 6" id="KW-0464">Manganese</keyword>
<proteinExistence type="inferred from homology"/>
<dbReference type="Pfam" id="PF13382">
    <property type="entry name" value="Adenine_deam_C"/>
    <property type="match status" value="1"/>
</dbReference>
<evidence type="ECO:0000259" key="8">
    <source>
        <dbReference type="Pfam" id="PF13382"/>
    </source>
</evidence>
<evidence type="ECO:0000256" key="4">
    <source>
        <dbReference type="ARBA" id="ARBA00023211"/>
    </source>
</evidence>
<evidence type="ECO:0000256" key="5">
    <source>
        <dbReference type="ARBA" id="ARBA00047720"/>
    </source>
</evidence>
<dbReference type="Proteomes" id="UP000239872">
    <property type="component" value="Unassembled WGS sequence"/>
</dbReference>
<dbReference type="GO" id="GO:0000034">
    <property type="term" value="F:adenine deaminase activity"/>
    <property type="evidence" value="ECO:0007669"/>
    <property type="project" value="UniProtKB-UniRule"/>
</dbReference>
<dbReference type="InterPro" id="IPR006680">
    <property type="entry name" value="Amidohydro-rel"/>
</dbReference>
<dbReference type="Gene3D" id="2.30.40.10">
    <property type="entry name" value="Urease, subunit C, domain 1"/>
    <property type="match status" value="1"/>
</dbReference>
<feature type="domain" description="Adenine deaminase C-terminal" evidence="8">
    <location>
        <begin position="372"/>
        <end position="539"/>
    </location>
</feature>
<dbReference type="SUPFAM" id="SSF51338">
    <property type="entry name" value="Composite domain of metallo-dependent hydrolases"/>
    <property type="match status" value="1"/>
</dbReference>
<dbReference type="EC" id="3.5.4.2" evidence="2 6"/>
<evidence type="ECO:0000256" key="6">
    <source>
        <dbReference type="HAMAP-Rule" id="MF_01518"/>
    </source>
</evidence>
<sequence length="546" mass="59239">MHSFSISGQLIDLFQRRTYPAQIDVQGGIIYSIKEVESAPEQYILPGFVDAHIHIESSMLVPVSFAQVAVLHGTVATVSDPHEIANVCGMEGVQYMIDNSKLSPFKFFFGAPSCVPATGFETAGATLDEHDVAKLLQSDDIWYLSEMMNYPGVLYKDPGVMAKIKAAQKVGKPVDGHAPGLRGEVAMEYARAGITTDHECFTLGEALDKVFAEMHILIREGSAAKNYEALHKLLKLHPARVMFCSDDKHPDELVLHHINDVVKRSLAHGYDLYDVLLAACANPVWHYNLPVGLLRVNEPADFIVIDNPQDFNILKTYISGELVAENGKSLLPYMRAEPINNFKAMPKTVDEFVVKASSAAPTIRVIEAVEGQLVTNELQFPAKVVDGNIVSDTDNDVLKLALVNRYEPHAKVSVAFIKNFGLTYGAIASTVGHDCHNIIAVGVDDASLCEAVNALIASQGGISVVSAPGDVSVMPLPVAGLMSLDDAYTVAAAYTHVDKKAKELGTKMHAPFMTLSFMALLVIPALKLSDKGLFDGGKFEFTSVEI</sequence>
<dbReference type="EMBL" id="PPSL01000005">
    <property type="protein sequence ID" value="PQJ09808.1"/>
    <property type="molecule type" value="Genomic_DNA"/>
</dbReference>
<feature type="domain" description="Amidohydrolase-related" evidence="7">
    <location>
        <begin position="43"/>
        <end position="323"/>
    </location>
</feature>
<comment type="catalytic activity">
    <reaction evidence="5 6">
        <text>adenine + H2O + H(+) = hypoxanthine + NH4(+)</text>
        <dbReference type="Rhea" id="RHEA:23688"/>
        <dbReference type="ChEBI" id="CHEBI:15377"/>
        <dbReference type="ChEBI" id="CHEBI:15378"/>
        <dbReference type="ChEBI" id="CHEBI:16708"/>
        <dbReference type="ChEBI" id="CHEBI:17368"/>
        <dbReference type="ChEBI" id="CHEBI:28938"/>
        <dbReference type="EC" id="3.5.4.2"/>
    </reaction>
</comment>
<protein>
    <recommendedName>
        <fullName evidence="2 6">Adenine deaminase</fullName>
        <shortName evidence="6">Adenase</shortName>
        <shortName evidence="6">Adenine aminase</shortName>
        <ecNumber evidence="2 6">3.5.4.2</ecNumber>
    </recommendedName>
</protein>
<dbReference type="PANTHER" id="PTHR11113:SF2">
    <property type="entry name" value="ADENINE DEAMINASE"/>
    <property type="match status" value="1"/>
</dbReference>
<organism evidence="9 10">
    <name type="scientific">Flavipsychrobacter stenotrophus</name>
    <dbReference type="NCBI Taxonomy" id="2077091"/>
    <lineage>
        <taxon>Bacteria</taxon>
        <taxon>Pseudomonadati</taxon>
        <taxon>Bacteroidota</taxon>
        <taxon>Chitinophagia</taxon>
        <taxon>Chitinophagales</taxon>
        <taxon>Chitinophagaceae</taxon>
        <taxon>Flavipsychrobacter</taxon>
    </lineage>
</organism>
<dbReference type="HAMAP" id="MF_01518">
    <property type="entry name" value="Adenine_deamin"/>
    <property type="match status" value="1"/>
</dbReference>
<evidence type="ECO:0000313" key="10">
    <source>
        <dbReference type="Proteomes" id="UP000239872"/>
    </source>
</evidence>
<comment type="caution">
    <text evidence="9">The sequence shown here is derived from an EMBL/GenBank/DDBJ whole genome shotgun (WGS) entry which is preliminary data.</text>
</comment>
<dbReference type="SUPFAM" id="SSF51556">
    <property type="entry name" value="Metallo-dependent hydrolases"/>
    <property type="match status" value="1"/>
</dbReference>
<evidence type="ECO:0000256" key="2">
    <source>
        <dbReference type="ARBA" id="ARBA00012782"/>
    </source>
</evidence>
<gene>
    <name evidence="6 9" type="primary">ade</name>
    <name evidence="9" type="ORF">CJD36_017945</name>
</gene>
<dbReference type="InterPro" id="IPR006679">
    <property type="entry name" value="Adenine_deam"/>
</dbReference>
<keyword evidence="10" id="KW-1185">Reference proteome</keyword>
<dbReference type="GO" id="GO:0006146">
    <property type="term" value="P:adenine catabolic process"/>
    <property type="evidence" value="ECO:0007669"/>
    <property type="project" value="InterPro"/>
</dbReference>
<dbReference type="InterPro" id="IPR032466">
    <property type="entry name" value="Metal_Hydrolase"/>
</dbReference>
<evidence type="ECO:0000313" key="9">
    <source>
        <dbReference type="EMBL" id="PQJ09808.1"/>
    </source>
</evidence>
<comment type="similarity">
    <text evidence="1 6">Belongs to the metallo-dependent hydrolases superfamily. Adenine deaminase family.</text>
</comment>
<dbReference type="Gene3D" id="3.20.20.140">
    <property type="entry name" value="Metal-dependent hydrolases"/>
    <property type="match status" value="1"/>
</dbReference>
<dbReference type="InterPro" id="IPR011059">
    <property type="entry name" value="Metal-dep_hydrolase_composite"/>
</dbReference>